<feature type="binding site" evidence="5">
    <location>
        <begin position="113"/>
        <end position="117"/>
    </location>
    <ligand>
        <name>S-adenosyl-L-methionine</name>
        <dbReference type="ChEBI" id="CHEBI:59789"/>
    </ligand>
</feature>
<evidence type="ECO:0000313" key="8">
    <source>
        <dbReference type="EMBL" id="GAA4325302.1"/>
    </source>
</evidence>
<feature type="binding site" evidence="5">
    <location>
        <position position="182"/>
    </location>
    <ligand>
        <name>S-adenosyl-L-methionine</name>
        <dbReference type="ChEBI" id="CHEBI:59789"/>
    </ligand>
</feature>
<evidence type="ECO:0000256" key="2">
    <source>
        <dbReference type="ARBA" id="ARBA00022679"/>
    </source>
</evidence>
<dbReference type="InterPro" id="IPR007848">
    <property type="entry name" value="Small_mtfrase_dom"/>
</dbReference>
<sequence length="274" mass="28651">MADCARALMAGSGLETVDARALMAHVLGVNRAWLIAHGDDPLSPEAAARFDELAARRRAGEPVAYLVGEREFMGHRLQVSPDVLIPRPETELLVETALACVAGRAAPALLDLGTGSGAIAISLALARPDARVRATDLSAGALAVARANARRLDADVEFLHGDWLDALNPAQPAAIYDAIVANPPYIADGDRHLAEGDLRFEPRGALTDGADGLQALRAIAAGAGCWLKPGGWLWLEHGWDQAAAVRALLAGAGLSGVESRRDLAGIERISGGYL</sequence>
<dbReference type="HAMAP" id="MF_02126">
    <property type="entry name" value="RF_methyltr_PrmC"/>
    <property type="match status" value="1"/>
</dbReference>
<evidence type="ECO:0000313" key="9">
    <source>
        <dbReference type="Proteomes" id="UP001501671"/>
    </source>
</evidence>
<dbReference type="InterPro" id="IPR019874">
    <property type="entry name" value="RF_methyltr_PrmC"/>
</dbReference>
<dbReference type="Proteomes" id="UP001501671">
    <property type="component" value="Unassembled WGS sequence"/>
</dbReference>
<feature type="binding site" evidence="5">
    <location>
        <begin position="182"/>
        <end position="185"/>
    </location>
    <ligand>
        <name>substrate</name>
    </ligand>
</feature>
<dbReference type="InterPro" id="IPR050320">
    <property type="entry name" value="N5-glutamine_MTase"/>
</dbReference>
<keyword evidence="2 5" id="KW-0808">Transferase</keyword>
<keyword evidence="3 5" id="KW-0949">S-adenosyl-L-methionine</keyword>
<feature type="domain" description="Release factor glutamine methyltransferase N-terminal" evidence="7">
    <location>
        <begin position="10"/>
        <end position="68"/>
    </location>
</feature>
<dbReference type="SUPFAM" id="SSF53335">
    <property type="entry name" value="S-adenosyl-L-methionine-dependent methyltransferases"/>
    <property type="match status" value="1"/>
</dbReference>
<dbReference type="Pfam" id="PF05175">
    <property type="entry name" value="MTS"/>
    <property type="match status" value="1"/>
</dbReference>
<dbReference type="GO" id="GO:0008168">
    <property type="term" value="F:methyltransferase activity"/>
    <property type="evidence" value="ECO:0007669"/>
    <property type="project" value="UniProtKB-KW"/>
</dbReference>
<dbReference type="GO" id="GO:0032259">
    <property type="term" value="P:methylation"/>
    <property type="evidence" value="ECO:0007669"/>
    <property type="project" value="UniProtKB-KW"/>
</dbReference>
<dbReference type="Gene3D" id="1.10.8.10">
    <property type="entry name" value="DNA helicase RuvA subunit, C-terminal domain"/>
    <property type="match status" value="1"/>
</dbReference>
<accession>A0ABP8GJ16</accession>
<dbReference type="PANTHER" id="PTHR18895">
    <property type="entry name" value="HEMK METHYLTRANSFERASE"/>
    <property type="match status" value="1"/>
</dbReference>
<feature type="binding site" evidence="5">
    <location>
        <position position="136"/>
    </location>
    <ligand>
        <name>S-adenosyl-L-methionine</name>
        <dbReference type="ChEBI" id="CHEBI:59789"/>
    </ligand>
</feature>
<dbReference type="EC" id="2.1.1.297" evidence="5"/>
<dbReference type="InterPro" id="IPR040758">
    <property type="entry name" value="PrmC_N"/>
</dbReference>
<dbReference type="InterPro" id="IPR029063">
    <property type="entry name" value="SAM-dependent_MTases_sf"/>
</dbReference>
<reference evidence="9" key="1">
    <citation type="journal article" date="2019" name="Int. J. Syst. Evol. Microbiol.">
        <title>The Global Catalogue of Microorganisms (GCM) 10K type strain sequencing project: providing services to taxonomists for standard genome sequencing and annotation.</title>
        <authorList>
            <consortium name="The Broad Institute Genomics Platform"/>
            <consortium name="The Broad Institute Genome Sequencing Center for Infectious Disease"/>
            <person name="Wu L."/>
            <person name="Ma J."/>
        </authorList>
    </citation>
    <scope>NUCLEOTIDE SEQUENCE [LARGE SCALE GENOMIC DNA]</scope>
    <source>
        <strain evidence="9">JCM 17666</strain>
    </source>
</reference>
<dbReference type="PANTHER" id="PTHR18895:SF74">
    <property type="entry name" value="MTRF1L RELEASE FACTOR GLUTAMINE METHYLTRANSFERASE"/>
    <property type="match status" value="1"/>
</dbReference>
<dbReference type="Pfam" id="PF17827">
    <property type="entry name" value="PrmC_N"/>
    <property type="match status" value="1"/>
</dbReference>
<comment type="function">
    <text evidence="5">Methylates the class 1 translation termination release factors RF1/PrfA and RF2/PrfB on the glutamine residue of the universally conserved GGQ motif.</text>
</comment>
<comment type="caution">
    <text evidence="8">The sequence shown here is derived from an EMBL/GenBank/DDBJ whole genome shotgun (WGS) entry which is preliminary data.</text>
</comment>
<dbReference type="NCBIfam" id="TIGR03534">
    <property type="entry name" value="RF_mod_PrmC"/>
    <property type="match status" value="1"/>
</dbReference>
<dbReference type="InterPro" id="IPR004556">
    <property type="entry name" value="HemK-like"/>
</dbReference>
<evidence type="ECO:0000256" key="3">
    <source>
        <dbReference type="ARBA" id="ARBA00022691"/>
    </source>
</evidence>
<evidence type="ECO:0000256" key="5">
    <source>
        <dbReference type="HAMAP-Rule" id="MF_02126"/>
    </source>
</evidence>
<proteinExistence type="inferred from homology"/>
<dbReference type="NCBIfam" id="TIGR00536">
    <property type="entry name" value="hemK_fam"/>
    <property type="match status" value="1"/>
</dbReference>
<feature type="domain" description="Methyltransferase small" evidence="6">
    <location>
        <begin position="104"/>
        <end position="190"/>
    </location>
</feature>
<protein>
    <recommendedName>
        <fullName evidence="5">Release factor glutamine methyltransferase</fullName>
        <shortName evidence="5">RF MTase</shortName>
        <ecNumber evidence="5">2.1.1.297</ecNumber>
    </recommendedName>
    <alternativeName>
        <fullName evidence="5">N5-glutamine methyltransferase PrmC</fullName>
    </alternativeName>
    <alternativeName>
        <fullName evidence="5">Protein-(glutamine-N5) MTase PrmC</fullName>
    </alternativeName>
    <alternativeName>
        <fullName evidence="5">Protein-glutamine N-methyltransferase PrmC</fullName>
    </alternativeName>
</protein>
<evidence type="ECO:0000259" key="7">
    <source>
        <dbReference type="Pfam" id="PF17827"/>
    </source>
</evidence>
<keyword evidence="1 5" id="KW-0489">Methyltransferase</keyword>
<organism evidence="8 9">
    <name type="scientific">Pigmentiphaga soli</name>
    <dbReference type="NCBI Taxonomy" id="1007095"/>
    <lineage>
        <taxon>Bacteria</taxon>
        <taxon>Pseudomonadati</taxon>
        <taxon>Pseudomonadota</taxon>
        <taxon>Betaproteobacteria</taxon>
        <taxon>Burkholderiales</taxon>
        <taxon>Alcaligenaceae</taxon>
        <taxon>Pigmentiphaga</taxon>
    </lineage>
</organism>
<gene>
    <name evidence="5 8" type="primary">prmC</name>
    <name evidence="8" type="ORF">GCM10023144_07530</name>
</gene>
<dbReference type="Gene3D" id="3.40.50.150">
    <property type="entry name" value="Vaccinia Virus protein VP39"/>
    <property type="match status" value="1"/>
</dbReference>
<evidence type="ECO:0000259" key="6">
    <source>
        <dbReference type="Pfam" id="PF05175"/>
    </source>
</evidence>
<evidence type="ECO:0000256" key="4">
    <source>
        <dbReference type="ARBA" id="ARBA00048391"/>
    </source>
</evidence>
<dbReference type="EMBL" id="BAABFO010000002">
    <property type="protein sequence ID" value="GAA4325302.1"/>
    <property type="molecule type" value="Genomic_DNA"/>
</dbReference>
<keyword evidence="9" id="KW-1185">Reference proteome</keyword>
<dbReference type="InterPro" id="IPR002052">
    <property type="entry name" value="DNA_methylase_N6_adenine_CS"/>
</dbReference>
<dbReference type="PROSITE" id="PS00092">
    <property type="entry name" value="N6_MTASE"/>
    <property type="match status" value="1"/>
</dbReference>
<evidence type="ECO:0000256" key="1">
    <source>
        <dbReference type="ARBA" id="ARBA00022603"/>
    </source>
</evidence>
<name>A0ABP8GJ16_9BURK</name>
<comment type="similarity">
    <text evidence="5">Belongs to the protein N5-glutamine methyltransferase family. PrmC subfamily.</text>
</comment>
<feature type="binding site" evidence="5">
    <location>
        <position position="163"/>
    </location>
    <ligand>
        <name>S-adenosyl-L-methionine</name>
        <dbReference type="ChEBI" id="CHEBI:59789"/>
    </ligand>
</feature>
<comment type="catalytic activity">
    <reaction evidence="4 5">
        <text>L-glutaminyl-[peptide chain release factor] + S-adenosyl-L-methionine = N(5)-methyl-L-glutaminyl-[peptide chain release factor] + S-adenosyl-L-homocysteine + H(+)</text>
        <dbReference type="Rhea" id="RHEA:42896"/>
        <dbReference type="Rhea" id="RHEA-COMP:10271"/>
        <dbReference type="Rhea" id="RHEA-COMP:10272"/>
        <dbReference type="ChEBI" id="CHEBI:15378"/>
        <dbReference type="ChEBI" id="CHEBI:30011"/>
        <dbReference type="ChEBI" id="CHEBI:57856"/>
        <dbReference type="ChEBI" id="CHEBI:59789"/>
        <dbReference type="ChEBI" id="CHEBI:61891"/>
        <dbReference type="EC" id="2.1.1.297"/>
    </reaction>
</comment>
<dbReference type="CDD" id="cd02440">
    <property type="entry name" value="AdoMet_MTases"/>
    <property type="match status" value="1"/>
</dbReference>